<evidence type="ECO:0000313" key="2">
    <source>
        <dbReference type="Proteomes" id="UP000287033"/>
    </source>
</evidence>
<evidence type="ECO:0000313" key="1">
    <source>
        <dbReference type="EMBL" id="GCC48355.1"/>
    </source>
</evidence>
<dbReference type="AlphaFoldDB" id="A0A401U0D5"/>
<dbReference type="Proteomes" id="UP000287033">
    <property type="component" value="Unassembled WGS sequence"/>
</dbReference>
<accession>A0A401U0D5</accession>
<feature type="non-terminal residue" evidence="1">
    <location>
        <position position="63"/>
    </location>
</feature>
<dbReference type="EMBL" id="BEZZ01231085">
    <property type="protein sequence ID" value="GCC48355.1"/>
    <property type="molecule type" value="Genomic_DNA"/>
</dbReference>
<organism evidence="1 2">
    <name type="scientific">Chiloscyllium punctatum</name>
    <name type="common">Brownbanded bambooshark</name>
    <name type="synonym">Hemiscyllium punctatum</name>
    <dbReference type="NCBI Taxonomy" id="137246"/>
    <lineage>
        <taxon>Eukaryota</taxon>
        <taxon>Metazoa</taxon>
        <taxon>Chordata</taxon>
        <taxon>Craniata</taxon>
        <taxon>Vertebrata</taxon>
        <taxon>Chondrichthyes</taxon>
        <taxon>Elasmobranchii</taxon>
        <taxon>Galeomorphii</taxon>
        <taxon>Galeoidea</taxon>
        <taxon>Orectolobiformes</taxon>
        <taxon>Hemiscylliidae</taxon>
        <taxon>Chiloscyllium</taxon>
    </lineage>
</organism>
<protein>
    <submittedName>
        <fullName evidence="1">Uncharacterized protein</fullName>
    </submittedName>
</protein>
<sequence>MNGIRAQPCGLPRNDDGPELWDGFRNTFGVVLAKARTHYPKSQLLRDAGAAIPFITECGGYGS</sequence>
<reference evidence="1 2" key="1">
    <citation type="journal article" date="2018" name="Nat. Ecol. Evol.">
        <title>Shark genomes provide insights into elasmobranch evolution and the origin of vertebrates.</title>
        <authorList>
            <person name="Hara Y"/>
            <person name="Yamaguchi K"/>
            <person name="Onimaru K"/>
            <person name="Kadota M"/>
            <person name="Koyanagi M"/>
            <person name="Keeley SD"/>
            <person name="Tatsumi K"/>
            <person name="Tanaka K"/>
            <person name="Motone F"/>
            <person name="Kageyama Y"/>
            <person name="Nozu R"/>
            <person name="Adachi N"/>
            <person name="Nishimura O"/>
            <person name="Nakagawa R"/>
            <person name="Tanegashima C"/>
            <person name="Kiyatake I"/>
            <person name="Matsumoto R"/>
            <person name="Murakumo K"/>
            <person name="Nishida K"/>
            <person name="Terakita A"/>
            <person name="Kuratani S"/>
            <person name="Sato K"/>
            <person name="Hyodo S Kuraku.S."/>
        </authorList>
    </citation>
    <scope>NUCLEOTIDE SEQUENCE [LARGE SCALE GENOMIC DNA]</scope>
</reference>
<name>A0A401U0D5_CHIPU</name>
<keyword evidence="2" id="KW-1185">Reference proteome</keyword>
<gene>
    <name evidence="1" type="ORF">chiPu_0032234</name>
</gene>
<proteinExistence type="predicted"/>
<comment type="caution">
    <text evidence="1">The sequence shown here is derived from an EMBL/GenBank/DDBJ whole genome shotgun (WGS) entry which is preliminary data.</text>
</comment>